<keyword evidence="6" id="KW-0560">Oxidoreductase</keyword>
<reference evidence="12 13" key="1">
    <citation type="journal article" date="2015" name="J. Biotechnol.">
        <title>Complete genome sequence of Paenibacillus beijingensis 7188(T) (=DSM 24997(T)), a novel rhizobacterium from jujube garden soil.</title>
        <authorList>
            <person name="Kwak Y."/>
            <person name="Shin J.H."/>
        </authorList>
    </citation>
    <scope>NUCLEOTIDE SEQUENCE [LARGE SCALE GENOMIC DNA]</scope>
    <source>
        <strain evidence="12 13">DSM 24997</strain>
    </source>
</reference>
<keyword evidence="13" id="KW-1185">Reference proteome</keyword>
<dbReference type="AlphaFoldDB" id="A0A0D5NSA9"/>
<dbReference type="InterPro" id="IPR015659">
    <property type="entry name" value="Proline_oxidase"/>
</dbReference>
<dbReference type="Pfam" id="PF01619">
    <property type="entry name" value="Pro_dh"/>
    <property type="match status" value="1"/>
</dbReference>
<dbReference type="GO" id="GO:0004657">
    <property type="term" value="F:proline dehydrogenase activity"/>
    <property type="evidence" value="ECO:0007669"/>
    <property type="project" value="UniProtKB-EC"/>
</dbReference>
<feature type="binding site" evidence="10">
    <location>
        <position position="130"/>
    </location>
    <ligand>
        <name>FAD</name>
        <dbReference type="ChEBI" id="CHEBI:57692"/>
    </ligand>
</feature>
<dbReference type="InterPro" id="IPR029041">
    <property type="entry name" value="FAD-linked_oxidoreductase-like"/>
</dbReference>
<evidence type="ECO:0000256" key="8">
    <source>
        <dbReference type="ARBA" id="ARBA00048779"/>
    </source>
</evidence>
<evidence type="ECO:0000259" key="11">
    <source>
        <dbReference type="Pfam" id="PF01619"/>
    </source>
</evidence>
<sequence>MYRSLLLGLAGNSAAEALALRYGMRLGASRFVAGTTLGEALAAVKALNGKGIAVTLDHLGEGIRHLDEADGYMGAYLSLLQAMNREAVNGNVSLKPTQMGLALDPVSALDRIRAIVREAELHSLFVRLDMENSPYTTATIELVRQLHREGFSRVGTVIQAYLYRSAVDVKRLTVERINLRLVKGAYKESSSIAFAKRDDVDSNFKRLIKIRLDSGVYTGIATHDETIIDWTRSYAHRRSIPRSAYEFQMLYGIRTPLQESLAREGYTVRCYVPYGERWYPYFVRRLAERPANAAFVLRNMGRRE</sequence>
<dbReference type="EMBL" id="CP011058">
    <property type="protein sequence ID" value="AJY77892.1"/>
    <property type="molecule type" value="Genomic_DNA"/>
</dbReference>
<dbReference type="Proteomes" id="UP000032633">
    <property type="component" value="Chromosome"/>
</dbReference>
<dbReference type="InterPro" id="IPR008219">
    <property type="entry name" value="PRODH_bac_arc"/>
</dbReference>
<comment type="pathway">
    <text evidence="1">Amino-acid degradation; L-proline degradation into L-glutamate; L-glutamate from L-proline: step 1/2.</text>
</comment>
<accession>A0A0D5NSA9</accession>
<evidence type="ECO:0000256" key="1">
    <source>
        <dbReference type="ARBA" id="ARBA00004739"/>
    </source>
</evidence>
<dbReference type="InterPro" id="IPR002872">
    <property type="entry name" value="Proline_DH_dom"/>
</dbReference>
<keyword evidence="3" id="KW-0285">Flavoprotein</keyword>
<keyword evidence="5 10" id="KW-0274">FAD</keyword>
<protein>
    <recommendedName>
        <fullName evidence="2">proline dehydrogenase</fullName>
        <ecNumber evidence="2">1.5.5.2</ecNumber>
    </recommendedName>
</protein>
<feature type="binding site" evidence="10">
    <location>
        <begin position="183"/>
        <end position="185"/>
    </location>
    <ligand>
        <name>FAD</name>
        <dbReference type="ChEBI" id="CHEBI:57692"/>
    </ligand>
</feature>
<evidence type="ECO:0000256" key="3">
    <source>
        <dbReference type="ARBA" id="ARBA00022630"/>
    </source>
</evidence>
<evidence type="ECO:0000256" key="4">
    <source>
        <dbReference type="ARBA" id="ARBA00022741"/>
    </source>
</evidence>
<evidence type="ECO:0000256" key="6">
    <source>
        <dbReference type="ARBA" id="ARBA00023002"/>
    </source>
</evidence>
<dbReference type="PANTHER" id="PTHR13914:SF0">
    <property type="entry name" value="PROLINE DEHYDROGENASE 1, MITOCHONDRIAL"/>
    <property type="match status" value="1"/>
</dbReference>
<dbReference type="EC" id="1.5.5.2" evidence="2"/>
<comment type="catalytic activity">
    <reaction evidence="8">
        <text>L-proline + a quinone = (S)-1-pyrroline-5-carboxylate + a quinol + H(+)</text>
        <dbReference type="Rhea" id="RHEA:23784"/>
        <dbReference type="ChEBI" id="CHEBI:15378"/>
        <dbReference type="ChEBI" id="CHEBI:17388"/>
        <dbReference type="ChEBI" id="CHEBI:24646"/>
        <dbReference type="ChEBI" id="CHEBI:60039"/>
        <dbReference type="ChEBI" id="CHEBI:132124"/>
        <dbReference type="EC" id="1.5.5.2"/>
    </reaction>
</comment>
<dbReference type="PANTHER" id="PTHR13914">
    <property type="entry name" value="PROLINE OXIDASE"/>
    <property type="match status" value="1"/>
</dbReference>
<feature type="binding site" evidence="10">
    <location>
        <begin position="222"/>
        <end position="223"/>
    </location>
    <ligand>
        <name>FAD</name>
        <dbReference type="ChEBI" id="CHEBI:57692"/>
    </ligand>
</feature>
<evidence type="ECO:0000256" key="5">
    <source>
        <dbReference type="ARBA" id="ARBA00022827"/>
    </source>
</evidence>
<feature type="binding site" evidence="9">
    <location>
        <position position="285"/>
    </location>
    <ligand>
        <name>substrate</name>
    </ligand>
</feature>
<feature type="binding site" evidence="9">
    <location>
        <position position="284"/>
    </location>
    <ligand>
        <name>substrate</name>
    </ligand>
</feature>
<gene>
    <name evidence="12" type="ORF">VN24_20540</name>
</gene>
<evidence type="ECO:0000313" key="12">
    <source>
        <dbReference type="EMBL" id="AJY77892.1"/>
    </source>
</evidence>
<dbReference type="UniPathway" id="UPA00261">
    <property type="reaction ID" value="UER00373"/>
</dbReference>
<keyword evidence="7" id="KW-0642">Proline metabolism</keyword>
<dbReference type="KEGG" id="pbj:VN24_20540"/>
<dbReference type="GO" id="GO:0000166">
    <property type="term" value="F:nucleotide binding"/>
    <property type="evidence" value="ECO:0007669"/>
    <property type="project" value="UniProtKB-KW"/>
</dbReference>
<proteinExistence type="predicted"/>
<dbReference type="GO" id="GO:0010133">
    <property type="term" value="P:L-proline catabolic process to L-glutamate"/>
    <property type="evidence" value="ECO:0007669"/>
    <property type="project" value="UniProtKB-UniPathway"/>
</dbReference>
<dbReference type="STRING" id="1126833.VN24_20540"/>
<evidence type="ECO:0000256" key="2">
    <source>
        <dbReference type="ARBA" id="ARBA00012695"/>
    </source>
</evidence>
<feature type="binding site" evidence="10">
    <location>
        <position position="159"/>
    </location>
    <ligand>
        <name>FAD</name>
        <dbReference type="ChEBI" id="CHEBI:57692"/>
    </ligand>
</feature>
<feature type="domain" description="Proline dehydrogenase" evidence="11">
    <location>
        <begin position="41"/>
        <end position="296"/>
    </location>
</feature>
<dbReference type="PATRIC" id="fig|1126833.4.peg.4518"/>
<name>A0A0D5NSA9_9BACL</name>
<dbReference type="SUPFAM" id="SSF51730">
    <property type="entry name" value="FAD-linked oxidoreductase"/>
    <property type="match status" value="1"/>
</dbReference>
<evidence type="ECO:0000256" key="9">
    <source>
        <dbReference type="PIRSR" id="PIRSR000196-1"/>
    </source>
</evidence>
<evidence type="ECO:0000256" key="10">
    <source>
        <dbReference type="PIRSR" id="PIRSR000196-2"/>
    </source>
</evidence>
<dbReference type="Gene3D" id="3.20.20.220">
    <property type="match status" value="1"/>
</dbReference>
<evidence type="ECO:0000313" key="13">
    <source>
        <dbReference type="Proteomes" id="UP000032633"/>
    </source>
</evidence>
<feature type="binding site" evidence="9">
    <location>
        <position position="95"/>
    </location>
    <ligand>
        <name>substrate</name>
    </ligand>
</feature>
<dbReference type="PIRSF" id="PIRSF000196">
    <property type="entry name" value="Pro_dehydrog"/>
    <property type="match status" value="1"/>
</dbReference>
<evidence type="ECO:0000256" key="7">
    <source>
        <dbReference type="ARBA" id="ARBA00023062"/>
    </source>
</evidence>
<reference evidence="13" key="2">
    <citation type="submission" date="2015-03" db="EMBL/GenBank/DDBJ databases">
        <title>Genome sequence of Paenibacillus beijingensis strain DSM 24997T.</title>
        <authorList>
            <person name="Kwak Y."/>
            <person name="Shin J.-H."/>
        </authorList>
    </citation>
    <scope>NUCLEOTIDE SEQUENCE [LARGE SCALE GENOMIC DNA]</scope>
    <source>
        <strain evidence="13">DSM 24997</strain>
    </source>
</reference>
<comment type="cofactor">
    <cofactor evidence="10">
        <name>FAD</name>
        <dbReference type="ChEBI" id="CHEBI:57692"/>
    </cofactor>
    <text evidence="10">Binds 1 FAD per subunit.</text>
</comment>
<organism evidence="12 13">
    <name type="scientific">Paenibacillus beijingensis</name>
    <dbReference type="NCBI Taxonomy" id="1126833"/>
    <lineage>
        <taxon>Bacteria</taxon>
        <taxon>Bacillati</taxon>
        <taxon>Bacillota</taxon>
        <taxon>Bacilli</taxon>
        <taxon>Bacillales</taxon>
        <taxon>Paenibacillaceae</taxon>
        <taxon>Paenibacillus</taxon>
    </lineage>
</organism>
<keyword evidence="4 10" id="KW-0547">Nucleotide-binding</keyword>
<dbReference type="HOGENOM" id="CLU_061158_0_0_9"/>